<protein>
    <recommendedName>
        <fullName evidence="4">Mu-like prophage I protein</fullName>
    </recommendedName>
</protein>
<dbReference type="RefSeq" id="WP_068714400.1">
    <property type="nucleotide sequence ID" value="NZ_LWDV01000003.1"/>
</dbReference>
<evidence type="ECO:0000313" key="2">
    <source>
        <dbReference type="EMBL" id="OCL28656.1"/>
    </source>
</evidence>
<reference evidence="3" key="1">
    <citation type="submission" date="2016-07" db="EMBL/GenBank/DDBJ databases">
        <authorList>
            <person name="Florea S."/>
            <person name="Webb J.S."/>
            <person name="Jaromczyk J."/>
            <person name="Schardl C.L."/>
        </authorList>
    </citation>
    <scope>NUCLEOTIDE SEQUENCE [LARGE SCALE GENOMIC DNA]</scope>
    <source>
        <strain evidence="3">Z6</strain>
    </source>
</reference>
<evidence type="ECO:0000313" key="3">
    <source>
        <dbReference type="Proteomes" id="UP000093514"/>
    </source>
</evidence>
<keyword evidence="3" id="KW-1185">Reference proteome</keyword>
<keyword evidence="1" id="KW-0175">Coiled coil</keyword>
<gene>
    <name evidence="2" type="ORF">U472_00435</name>
</gene>
<reference evidence="2 3" key="2">
    <citation type="submission" date="2016-08" db="EMBL/GenBank/DDBJ databases">
        <title>Orenia metallireducens sp. nov. strain Z6, a Novel Metal-reducing Firmicute from the Deep Subsurface.</title>
        <authorList>
            <person name="Maxim B.I."/>
            <person name="Kenneth K."/>
            <person name="Flynn T.M."/>
            <person name="Oloughlin E.J."/>
            <person name="Locke R.A."/>
            <person name="Weber J.R."/>
            <person name="Egan S.M."/>
            <person name="Mackie R.I."/>
            <person name="Cann I.K."/>
        </authorList>
    </citation>
    <scope>NUCLEOTIDE SEQUENCE [LARGE SCALE GENOMIC DNA]</scope>
    <source>
        <strain evidence="2 3">Z6</strain>
    </source>
</reference>
<dbReference type="AlphaFoldDB" id="A0A1C0ADG6"/>
<accession>A0A1C0ADG6</accession>
<feature type="coiled-coil region" evidence="1">
    <location>
        <begin position="224"/>
        <end position="283"/>
    </location>
</feature>
<proteinExistence type="predicted"/>
<evidence type="ECO:0008006" key="4">
    <source>
        <dbReference type="Google" id="ProtNLM"/>
    </source>
</evidence>
<organism evidence="2 3">
    <name type="scientific">Orenia metallireducens</name>
    <dbReference type="NCBI Taxonomy" id="1413210"/>
    <lineage>
        <taxon>Bacteria</taxon>
        <taxon>Bacillati</taxon>
        <taxon>Bacillota</taxon>
        <taxon>Clostridia</taxon>
        <taxon>Halanaerobiales</taxon>
        <taxon>Halobacteroidaceae</taxon>
        <taxon>Orenia</taxon>
    </lineage>
</organism>
<sequence length="372" mass="41386">MGDKIRRIIGEMKSEIARDKIPFPSNEAEEVAQQLEGEDPCYVCVEIPEGEGNYGYYTAMAIEDVVNKVNKGLPNGFAGHQRPEDLPYEFPEITTHWLAAEIYRAGGKTIAKVYGLVDEAEAKLKRWIRARRIKEVSIYGEPIYKGDGTSDIVGFNLYSIDWTPKGRPGMDTRLVWASEINNGGGKEMDLNEILANLRSKIAKKEVDLKTVVSEIGFTDEQVLQIIASEQLEEAKQNKETAKKAEKLVQALGLDSQEDLDKAIKKAEKMKEVYDADQEENQEQVIDEVVEEKVAGEQAQALAKKMLKVEAGADKKIIAAEIDKILEDEVFKAVVGNAHIDKPAGKIVAGEMDNGVSNKKRTYSSVKRKRVGI</sequence>
<dbReference type="OrthoDB" id="2534901at2"/>
<dbReference type="EMBL" id="LWDV01000003">
    <property type="protein sequence ID" value="OCL28656.1"/>
    <property type="molecule type" value="Genomic_DNA"/>
</dbReference>
<dbReference type="Proteomes" id="UP000093514">
    <property type="component" value="Unassembled WGS sequence"/>
</dbReference>
<name>A0A1C0ADG6_9FIRM</name>
<comment type="caution">
    <text evidence="2">The sequence shown here is derived from an EMBL/GenBank/DDBJ whole genome shotgun (WGS) entry which is preliminary data.</text>
</comment>
<evidence type="ECO:0000256" key="1">
    <source>
        <dbReference type="SAM" id="Coils"/>
    </source>
</evidence>